<keyword evidence="4" id="KW-1185">Reference proteome</keyword>
<evidence type="ECO:0000313" key="3">
    <source>
        <dbReference type="EMBL" id="WVZ54558.1"/>
    </source>
</evidence>
<evidence type="ECO:0000259" key="2">
    <source>
        <dbReference type="Pfam" id="PF00931"/>
    </source>
</evidence>
<dbReference type="InterPro" id="IPR027417">
    <property type="entry name" value="P-loop_NTPase"/>
</dbReference>
<proteinExistence type="predicted"/>
<gene>
    <name evidence="3" type="ORF">U9M48_005339</name>
</gene>
<dbReference type="GO" id="GO:0098542">
    <property type="term" value="P:defense response to other organism"/>
    <property type="evidence" value="ECO:0007669"/>
    <property type="project" value="TreeGrafter"/>
</dbReference>
<accession>A0AAQ3SLS7</accession>
<organism evidence="3 4">
    <name type="scientific">Paspalum notatum var. saurae</name>
    <dbReference type="NCBI Taxonomy" id="547442"/>
    <lineage>
        <taxon>Eukaryota</taxon>
        <taxon>Viridiplantae</taxon>
        <taxon>Streptophyta</taxon>
        <taxon>Embryophyta</taxon>
        <taxon>Tracheophyta</taxon>
        <taxon>Spermatophyta</taxon>
        <taxon>Magnoliopsida</taxon>
        <taxon>Liliopsida</taxon>
        <taxon>Poales</taxon>
        <taxon>Poaceae</taxon>
        <taxon>PACMAD clade</taxon>
        <taxon>Panicoideae</taxon>
        <taxon>Andropogonodae</taxon>
        <taxon>Paspaleae</taxon>
        <taxon>Paspalinae</taxon>
        <taxon>Paspalum</taxon>
    </lineage>
</organism>
<evidence type="ECO:0000256" key="1">
    <source>
        <dbReference type="SAM" id="SignalP"/>
    </source>
</evidence>
<feature type="domain" description="NB-ARC" evidence="2">
    <location>
        <begin position="35"/>
        <end position="174"/>
    </location>
</feature>
<dbReference type="PANTHER" id="PTHR23155:SF1116">
    <property type="entry name" value="OS12G0273300 PROTEIN"/>
    <property type="match status" value="1"/>
</dbReference>
<dbReference type="AlphaFoldDB" id="A0AAQ3SLS7"/>
<dbReference type="EMBL" id="CP144745">
    <property type="protein sequence ID" value="WVZ54558.1"/>
    <property type="molecule type" value="Genomic_DNA"/>
</dbReference>
<dbReference type="Proteomes" id="UP001341281">
    <property type="component" value="Chromosome 01"/>
</dbReference>
<reference evidence="3 4" key="1">
    <citation type="submission" date="2024-02" db="EMBL/GenBank/DDBJ databases">
        <title>High-quality chromosome-scale genome assembly of Pensacola bahiagrass (Paspalum notatum Flugge var. saurae).</title>
        <authorList>
            <person name="Vega J.M."/>
            <person name="Podio M."/>
            <person name="Orjuela J."/>
            <person name="Siena L.A."/>
            <person name="Pessino S.C."/>
            <person name="Combes M.C."/>
            <person name="Mariac C."/>
            <person name="Albertini E."/>
            <person name="Pupilli F."/>
            <person name="Ortiz J.P.A."/>
            <person name="Leblanc O."/>
        </authorList>
    </citation>
    <scope>NUCLEOTIDE SEQUENCE [LARGE SCALE GENOMIC DNA]</scope>
    <source>
        <strain evidence="3">R1</strain>
        <tissue evidence="3">Leaf</tissue>
    </source>
</reference>
<dbReference type="GO" id="GO:0043531">
    <property type="term" value="F:ADP binding"/>
    <property type="evidence" value="ECO:0007669"/>
    <property type="project" value="InterPro"/>
</dbReference>
<dbReference type="InterPro" id="IPR044974">
    <property type="entry name" value="Disease_R_plants"/>
</dbReference>
<dbReference type="PANTHER" id="PTHR23155">
    <property type="entry name" value="DISEASE RESISTANCE PROTEIN RP"/>
    <property type="match status" value="1"/>
</dbReference>
<sequence>MFLLILGPLLMFLSILGSLHFMRSHQALWGLMPLKEEVIKLLTEVDDVSLQELKVVSIVGFGGLGKTSLANEVYRSLSESFSCKAIISVSQRPDMMSLLTSLFSKVSGHGDDRSYDLLGLIDNLREYLQGKRYLVVVDDLWDASAWDVIKCAFPESRCSSRVLTTTRIESVAIASCSYKWKFKVVPSKNFCLGNQCPETFEELCVKILQKCGGLPLEIITIASLLASQPTMSIEQWSLITPQFGITSNIGRDEADIEP</sequence>
<dbReference type="InterPro" id="IPR042197">
    <property type="entry name" value="Apaf_helical"/>
</dbReference>
<dbReference type="PRINTS" id="PR00364">
    <property type="entry name" value="DISEASERSIST"/>
</dbReference>
<feature type="signal peptide" evidence="1">
    <location>
        <begin position="1"/>
        <end position="17"/>
    </location>
</feature>
<dbReference type="Gene3D" id="1.10.8.430">
    <property type="entry name" value="Helical domain of apoptotic protease-activating factors"/>
    <property type="match status" value="1"/>
</dbReference>
<dbReference type="SUPFAM" id="SSF52540">
    <property type="entry name" value="P-loop containing nucleoside triphosphate hydrolases"/>
    <property type="match status" value="1"/>
</dbReference>
<keyword evidence="1" id="KW-0732">Signal</keyword>
<feature type="chain" id="PRO_5042945265" description="NB-ARC domain-containing protein" evidence="1">
    <location>
        <begin position="18"/>
        <end position="258"/>
    </location>
</feature>
<evidence type="ECO:0000313" key="4">
    <source>
        <dbReference type="Proteomes" id="UP001341281"/>
    </source>
</evidence>
<dbReference type="InterPro" id="IPR002182">
    <property type="entry name" value="NB-ARC"/>
</dbReference>
<protein>
    <recommendedName>
        <fullName evidence="2">NB-ARC domain-containing protein</fullName>
    </recommendedName>
</protein>
<name>A0AAQ3SLS7_PASNO</name>
<dbReference type="Pfam" id="PF00931">
    <property type="entry name" value="NB-ARC"/>
    <property type="match status" value="1"/>
</dbReference>
<dbReference type="Gene3D" id="3.40.50.300">
    <property type="entry name" value="P-loop containing nucleotide triphosphate hydrolases"/>
    <property type="match status" value="1"/>
</dbReference>